<dbReference type="Gene3D" id="3.40.50.11530">
    <property type="match status" value="1"/>
</dbReference>
<dbReference type="Gene3D" id="2.60.120.1060">
    <property type="entry name" value="NPCBM/NEW2 domain"/>
    <property type="match status" value="1"/>
</dbReference>
<evidence type="ECO:0000256" key="3">
    <source>
        <dbReference type="ARBA" id="ARBA00022729"/>
    </source>
</evidence>
<name>A0ABS4Q406_9PSEU</name>
<evidence type="ECO:0000256" key="5">
    <source>
        <dbReference type="ARBA" id="ARBA00023136"/>
    </source>
</evidence>
<gene>
    <name evidence="10" type="ORF">JOM49_007933</name>
</gene>
<dbReference type="Pfam" id="PF08357">
    <property type="entry name" value="SEFIR"/>
    <property type="match status" value="1"/>
</dbReference>
<dbReference type="PROSITE" id="PS51534">
    <property type="entry name" value="SEFIR"/>
    <property type="match status" value="1"/>
</dbReference>
<dbReference type="RefSeq" id="WP_209669458.1">
    <property type="nucleotide sequence ID" value="NZ_JAGGMS010000001.1"/>
</dbReference>
<dbReference type="Proteomes" id="UP000741013">
    <property type="component" value="Unassembled WGS sequence"/>
</dbReference>
<dbReference type="EMBL" id="JAGGMS010000001">
    <property type="protein sequence ID" value="MBP2186407.1"/>
    <property type="molecule type" value="Genomic_DNA"/>
</dbReference>
<feature type="compositionally biased region" description="Polar residues" evidence="8">
    <location>
        <begin position="301"/>
        <end position="310"/>
    </location>
</feature>
<dbReference type="SUPFAM" id="SSF49785">
    <property type="entry name" value="Galactose-binding domain-like"/>
    <property type="match status" value="1"/>
</dbReference>
<keyword evidence="7" id="KW-0325">Glycoprotein</keyword>
<comment type="caution">
    <text evidence="10">The sequence shown here is derived from an EMBL/GenBank/DDBJ whole genome shotgun (WGS) entry which is preliminary data.</text>
</comment>
<dbReference type="InterPro" id="IPR008979">
    <property type="entry name" value="Galactose-bd-like_sf"/>
</dbReference>
<comment type="subcellular location">
    <subcellularLocation>
        <location evidence="1">Membrane</location>
        <topology evidence="1">Single-pass type I membrane protein</topology>
    </subcellularLocation>
</comment>
<dbReference type="InterPro" id="IPR013568">
    <property type="entry name" value="SEFIR_dom"/>
</dbReference>
<proteinExistence type="predicted"/>
<evidence type="ECO:0000256" key="1">
    <source>
        <dbReference type="ARBA" id="ARBA00004479"/>
    </source>
</evidence>
<dbReference type="InterPro" id="IPR039465">
    <property type="entry name" value="IL-17_rcpt-like"/>
</dbReference>
<evidence type="ECO:0000256" key="4">
    <source>
        <dbReference type="ARBA" id="ARBA00022989"/>
    </source>
</evidence>
<feature type="region of interest" description="Disordered" evidence="8">
    <location>
        <begin position="298"/>
        <end position="329"/>
    </location>
</feature>
<keyword evidence="11" id="KW-1185">Reference proteome</keyword>
<evidence type="ECO:0000256" key="7">
    <source>
        <dbReference type="ARBA" id="ARBA00023180"/>
    </source>
</evidence>
<keyword evidence="3" id="KW-0732">Signal</keyword>
<keyword evidence="6" id="KW-0675">Receptor</keyword>
<sequence length="329" mass="35882">MPGQEVPRLFITYAHDSPEHKDRVRDFAEYLRVRIGLDVHLDQWYDNKRRDWSAWAIEQLTEADFVVVIASPDYKRRADGAAPAHEGRGSQFETAILRNDLTKDLRAATERILPVVLHGQSAEDVPAFLNAYSTTRFHVEAFSAEGVAELIAAITGQGAHPMPERGQWLGGRAAESHTEDRVLLANGLPWLASSARIRSGTAQINGVSYADSIVLRPGSGTVESLGFVDIELGGGYRRLTAVAGVLDDADEPFQVGDFRVVLDGTPQAVYRAAFGTPVAIDLDLTDVLKLRLEMCRPDPGSTPSHAQPGNSLRPGRPPELAWGNPSLST</sequence>
<feature type="domain" description="SEFIR" evidence="9">
    <location>
        <begin position="6"/>
        <end position="146"/>
    </location>
</feature>
<dbReference type="PANTHER" id="PTHR15583:SF7">
    <property type="entry name" value="INTERLEUKIN CYTOKINE RECEPTOR-RELATED PROTEIN 2"/>
    <property type="match status" value="1"/>
</dbReference>
<evidence type="ECO:0000313" key="10">
    <source>
        <dbReference type="EMBL" id="MBP2186407.1"/>
    </source>
</evidence>
<protein>
    <recommendedName>
        <fullName evidence="9">SEFIR domain-containing protein</fullName>
    </recommendedName>
</protein>
<dbReference type="InterPro" id="IPR038637">
    <property type="entry name" value="NPCBM_sf"/>
</dbReference>
<dbReference type="PANTHER" id="PTHR15583">
    <property type="entry name" value="INTERLEUKIN-17 RECEPTOR"/>
    <property type="match status" value="1"/>
</dbReference>
<organism evidence="10 11">
    <name type="scientific">Amycolatopsis magusensis</name>
    <dbReference type="NCBI Taxonomy" id="882444"/>
    <lineage>
        <taxon>Bacteria</taxon>
        <taxon>Bacillati</taxon>
        <taxon>Actinomycetota</taxon>
        <taxon>Actinomycetes</taxon>
        <taxon>Pseudonocardiales</taxon>
        <taxon>Pseudonocardiaceae</taxon>
        <taxon>Amycolatopsis</taxon>
    </lineage>
</organism>
<evidence type="ECO:0000256" key="2">
    <source>
        <dbReference type="ARBA" id="ARBA00022692"/>
    </source>
</evidence>
<evidence type="ECO:0000256" key="6">
    <source>
        <dbReference type="ARBA" id="ARBA00023170"/>
    </source>
</evidence>
<accession>A0ABS4Q406</accession>
<evidence type="ECO:0000313" key="11">
    <source>
        <dbReference type="Proteomes" id="UP000741013"/>
    </source>
</evidence>
<keyword evidence="5" id="KW-0472">Membrane</keyword>
<evidence type="ECO:0000256" key="8">
    <source>
        <dbReference type="SAM" id="MobiDB-lite"/>
    </source>
</evidence>
<evidence type="ECO:0000259" key="9">
    <source>
        <dbReference type="PROSITE" id="PS51534"/>
    </source>
</evidence>
<keyword evidence="4" id="KW-1133">Transmembrane helix</keyword>
<keyword evidence="2" id="KW-0812">Transmembrane</keyword>
<reference evidence="10 11" key="1">
    <citation type="submission" date="2021-03" db="EMBL/GenBank/DDBJ databases">
        <title>Sequencing the genomes of 1000 actinobacteria strains.</title>
        <authorList>
            <person name="Klenk H.-P."/>
        </authorList>
    </citation>
    <scope>NUCLEOTIDE SEQUENCE [LARGE SCALE GENOMIC DNA]</scope>
    <source>
        <strain evidence="10 11">DSM 45510</strain>
    </source>
</reference>